<reference evidence="2" key="1">
    <citation type="journal article" date="2023" name="G3 (Bethesda)">
        <title>Genome assembly and association tests identify interacting loci associated with vigor, precocity, and sex in interspecific pistachio rootstocks.</title>
        <authorList>
            <person name="Palmer W."/>
            <person name="Jacygrad E."/>
            <person name="Sagayaradj S."/>
            <person name="Cavanaugh K."/>
            <person name="Han R."/>
            <person name="Bertier L."/>
            <person name="Beede B."/>
            <person name="Kafkas S."/>
            <person name="Golino D."/>
            <person name="Preece J."/>
            <person name="Michelmore R."/>
        </authorList>
    </citation>
    <scope>NUCLEOTIDE SEQUENCE [LARGE SCALE GENOMIC DNA]</scope>
</reference>
<sequence>MDRPSDKDKSSKRSRDDRDREREREHKHRHRDRDEKHREREHHHHRSSSDHKSSKREDREGSRDHDFKSEKSHDDHRESRRDRERSHEREGTKHREREVKREELDANDVEIDGRKKRKEREESEERGEKKARVLDDKRGNRRFEDSFKEVSDDDATVRGGSANSNGAALESLNVVSRTVPETSIPTGDHPLPTKVSSIYTTNENKGVSITRSHEVPGKSSTDGTSSAAGKSGSLSLDALAKAKKALQMQKELSEKLRKIPLLNKGTSSDGSSVSGLKDGVKVPSSGTGIMQGTGSTTANALSSGAMPSSSNLPAAAAASVKPTCKWGAYYSWPY</sequence>
<comment type="caution">
    <text evidence="1">The sequence shown here is derived from an EMBL/GenBank/DDBJ whole genome shotgun (WGS) entry which is preliminary data.</text>
</comment>
<protein>
    <submittedName>
        <fullName evidence="1">Uncharacterized protein</fullName>
    </submittedName>
</protein>
<dbReference type="Proteomes" id="UP001163603">
    <property type="component" value="Chromosome 3"/>
</dbReference>
<evidence type="ECO:0000313" key="1">
    <source>
        <dbReference type="EMBL" id="KAJ0046815.1"/>
    </source>
</evidence>
<dbReference type="EMBL" id="CM047738">
    <property type="protein sequence ID" value="KAJ0046815.1"/>
    <property type="molecule type" value="Genomic_DNA"/>
</dbReference>
<name>A0ACC0Z6L8_9ROSI</name>
<accession>A0ACC0Z6L8</accession>
<organism evidence="1 2">
    <name type="scientific">Pistacia integerrima</name>
    <dbReference type="NCBI Taxonomy" id="434235"/>
    <lineage>
        <taxon>Eukaryota</taxon>
        <taxon>Viridiplantae</taxon>
        <taxon>Streptophyta</taxon>
        <taxon>Embryophyta</taxon>
        <taxon>Tracheophyta</taxon>
        <taxon>Spermatophyta</taxon>
        <taxon>Magnoliopsida</taxon>
        <taxon>eudicotyledons</taxon>
        <taxon>Gunneridae</taxon>
        <taxon>Pentapetalae</taxon>
        <taxon>rosids</taxon>
        <taxon>malvids</taxon>
        <taxon>Sapindales</taxon>
        <taxon>Anacardiaceae</taxon>
        <taxon>Pistacia</taxon>
    </lineage>
</organism>
<evidence type="ECO:0000313" key="2">
    <source>
        <dbReference type="Proteomes" id="UP001163603"/>
    </source>
</evidence>
<proteinExistence type="predicted"/>
<gene>
    <name evidence="1" type="ORF">Pint_06173</name>
</gene>
<keyword evidence="2" id="KW-1185">Reference proteome</keyword>